<sequence length="486" mass="54119">MSEPWVPTINDLRVKLCYICREEETYDKPEDPPRVWTHPCNCTLVAHESCLLHWIKAAQQNPDRAANALKCPQCGAHYELDSYNPRPLRLLDAINRGLSRVGKIVTITCVGITTLSFGGALYVVFTSYGVYAVRCFLGKDMFDALLTDEPSNWPWHAFINLPLIPISLIASRTPIASAISPLIPLLFAWPPTAPQAGLAGSWPWRGPDSWLSSTVFPNSPARYWPPSPTLVCALFPFVKSIYNLGLRRLTRLVVNSRESPQGPLRRVEWALNDEGGAAGFLRIRIHQHDDGPPANQDNAAGAPPPLRAAGENPDHAEVDENAVDENDAGVAAERTIRLTGGSIGRAIGGALILPRVSGWMGSLLLRLSAYFPILSKILAARPLLSKTLPIWSPSLPRAYPWHSGDKLHEIKLMFKTLWQGSRVWTESDPVWWRNLLGLGIFVVAKDAIKLLHLWYAKQEVESRRVKNRSFEGVDIKNLDLINPSRR</sequence>
<dbReference type="KEGG" id="hir:HETIRDRAFT_477388"/>
<dbReference type="Gene3D" id="3.30.40.10">
    <property type="entry name" value="Zinc/RING finger domain, C3HC4 (zinc finger)"/>
    <property type="match status" value="1"/>
</dbReference>
<feature type="region of interest" description="Disordered" evidence="8">
    <location>
        <begin position="287"/>
        <end position="314"/>
    </location>
</feature>
<keyword evidence="4" id="KW-0863">Zinc-finger</keyword>
<dbReference type="GO" id="GO:0008270">
    <property type="term" value="F:zinc ion binding"/>
    <property type="evidence" value="ECO:0007669"/>
    <property type="project" value="UniProtKB-KW"/>
</dbReference>
<proteinExistence type="predicted"/>
<dbReference type="InterPro" id="IPR013083">
    <property type="entry name" value="Znf_RING/FYVE/PHD"/>
</dbReference>
<dbReference type="STRING" id="747525.W4K1V2"/>
<accession>W4K1V2</accession>
<keyword evidence="12" id="KW-1185">Reference proteome</keyword>
<dbReference type="InterPro" id="IPR011016">
    <property type="entry name" value="Znf_RING-CH"/>
</dbReference>
<dbReference type="eggNOG" id="KOG3053">
    <property type="taxonomic scope" value="Eukaryota"/>
</dbReference>
<keyword evidence="3" id="KW-0479">Metal-binding</keyword>
<organism evidence="11 12">
    <name type="scientific">Heterobasidion irregulare (strain TC 32-1)</name>
    <dbReference type="NCBI Taxonomy" id="747525"/>
    <lineage>
        <taxon>Eukaryota</taxon>
        <taxon>Fungi</taxon>
        <taxon>Dikarya</taxon>
        <taxon>Basidiomycota</taxon>
        <taxon>Agaricomycotina</taxon>
        <taxon>Agaricomycetes</taxon>
        <taxon>Russulales</taxon>
        <taxon>Bondarzewiaceae</taxon>
        <taxon>Heterobasidion</taxon>
        <taxon>Heterobasidion annosum species complex</taxon>
    </lineage>
</organism>
<dbReference type="PROSITE" id="PS51292">
    <property type="entry name" value="ZF_RING_CH"/>
    <property type="match status" value="1"/>
</dbReference>
<dbReference type="RefSeq" id="XP_009548334.1">
    <property type="nucleotide sequence ID" value="XM_009550039.1"/>
</dbReference>
<keyword evidence="5" id="KW-0862">Zinc</keyword>
<keyword evidence="6 9" id="KW-1133">Transmembrane helix</keyword>
<evidence type="ECO:0000256" key="6">
    <source>
        <dbReference type="ARBA" id="ARBA00022989"/>
    </source>
</evidence>
<name>W4K1V2_HETIT</name>
<dbReference type="Pfam" id="PF12906">
    <property type="entry name" value="RINGv"/>
    <property type="match status" value="1"/>
</dbReference>
<evidence type="ECO:0000256" key="8">
    <source>
        <dbReference type="SAM" id="MobiDB-lite"/>
    </source>
</evidence>
<reference evidence="11 12" key="1">
    <citation type="journal article" date="2012" name="New Phytol.">
        <title>Insight into trade-off between wood decay and parasitism from the genome of a fungal forest pathogen.</title>
        <authorList>
            <person name="Olson A."/>
            <person name="Aerts A."/>
            <person name="Asiegbu F."/>
            <person name="Belbahri L."/>
            <person name="Bouzid O."/>
            <person name="Broberg A."/>
            <person name="Canback B."/>
            <person name="Coutinho P.M."/>
            <person name="Cullen D."/>
            <person name="Dalman K."/>
            <person name="Deflorio G."/>
            <person name="van Diepen L.T."/>
            <person name="Dunand C."/>
            <person name="Duplessis S."/>
            <person name="Durling M."/>
            <person name="Gonthier P."/>
            <person name="Grimwood J."/>
            <person name="Fossdal C.G."/>
            <person name="Hansson D."/>
            <person name="Henrissat B."/>
            <person name="Hietala A."/>
            <person name="Himmelstrand K."/>
            <person name="Hoffmeister D."/>
            <person name="Hogberg N."/>
            <person name="James T.Y."/>
            <person name="Karlsson M."/>
            <person name="Kohler A."/>
            <person name="Kues U."/>
            <person name="Lee Y.H."/>
            <person name="Lin Y.C."/>
            <person name="Lind M."/>
            <person name="Lindquist E."/>
            <person name="Lombard V."/>
            <person name="Lucas S."/>
            <person name="Lunden K."/>
            <person name="Morin E."/>
            <person name="Murat C."/>
            <person name="Park J."/>
            <person name="Raffaello T."/>
            <person name="Rouze P."/>
            <person name="Salamov A."/>
            <person name="Schmutz J."/>
            <person name="Solheim H."/>
            <person name="Stahlberg J."/>
            <person name="Velez H."/>
            <person name="de Vries R.P."/>
            <person name="Wiebenga A."/>
            <person name="Woodward S."/>
            <person name="Yakovlev I."/>
            <person name="Garbelotto M."/>
            <person name="Martin F."/>
            <person name="Grigoriev I.V."/>
            <person name="Stenlid J."/>
        </authorList>
    </citation>
    <scope>NUCLEOTIDE SEQUENCE [LARGE SCALE GENOMIC DNA]</scope>
    <source>
        <strain evidence="11 12">TC 32-1</strain>
    </source>
</reference>
<dbReference type="InParanoid" id="W4K1V2"/>
<gene>
    <name evidence="11" type="ORF">HETIRDRAFT_477388</name>
</gene>
<evidence type="ECO:0000313" key="12">
    <source>
        <dbReference type="Proteomes" id="UP000030671"/>
    </source>
</evidence>
<dbReference type="EMBL" id="KI925460">
    <property type="protein sequence ID" value="ETW79783.1"/>
    <property type="molecule type" value="Genomic_DNA"/>
</dbReference>
<feature type="domain" description="RING-CH-type" evidence="10">
    <location>
        <begin position="9"/>
        <end position="81"/>
    </location>
</feature>
<evidence type="ECO:0000256" key="7">
    <source>
        <dbReference type="ARBA" id="ARBA00023136"/>
    </source>
</evidence>
<protein>
    <recommendedName>
        <fullName evidence="10">RING-CH-type domain-containing protein</fullName>
    </recommendedName>
</protein>
<feature type="transmembrane region" description="Helical" evidence="9">
    <location>
        <begin position="104"/>
        <end position="133"/>
    </location>
</feature>
<dbReference type="OrthoDB" id="5817083at2759"/>
<dbReference type="HOGENOM" id="CLU_547413_0_0_1"/>
<dbReference type="SUPFAM" id="SSF57850">
    <property type="entry name" value="RING/U-box"/>
    <property type="match status" value="1"/>
</dbReference>
<evidence type="ECO:0000256" key="4">
    <source>
        <dbReference type="ARBA" id="ARBA00022771"/>
    </source>
</evidence>
<evidence type="ECO:0000259" key="10">
    <source>
        <dbReference type="PROSITE" id="PS51292"/>
    </source>
</evidence>
<dbReference type="Proteomes" id="UP000030671">
    <property type="component" value="Unassembled WGS sequence"/>
</dbReference>
<comment type="subcellular location">
    <subcellularLocation>
        <location evidence="1">Membrane</location>
        <topology evidence="1">Multi-pass membrane protein</topology>
    </subcellularLocation>
</comment>
<evidence type="ECO:0000256" key="2">
    <source>
        <dbReference type="ARBA" id="ARBA00022692"/>
    </source>
</evidence>
<keyword evidence="2 9" id="KW-0812">Transmembrane</keyword>
<evidence type="ECO:0000256" key="3">
    <source>
        <dbReference type="ARBA" id="ARBA00022723"/>
    </source>
</evidence>
<dbReference type="GeneID" id="20677739"/>
<keyword evidence="7 9" id="KW-0472">Membrane</keyword>
<dbReference type="AlphaFoldDB" id="W4K1V2"/>
<evidence type="ECO:0000256" key="5">
    <source>
        <dbReference type="ARBA" id="ARBA00022833"/>
    </source>
</evidence>
<dbReference type="PANTHER" id="PTHR46283">
    <property type="entry name" value="E3 UBIQUITIN-PROTEIN LIGASE MARCH5"/>
    <property type="match status" value="1"/>
</dbReference>
<dbReference type="GO" id="GO:0016020">
    <property type="term" value="C:membrane"/>
    <property type="evidence" value="ECO:0007669"/>
    <property type="project" value="UniProtKB-SubCell"/>
</dbReference>
<dbReference type="SMART" id="SM00744">
    <property type="entry name" value="RINGv"/>
    <property type="match status" value="1"/>
</dbReference>
<evidence type="ECO:0000313" key="11">
    <source>
        <dbReference type="EMBL" id="ETW79783.1"/>
    </source>
</evidence>
<evidence type="ECO:0000256" key="9">
    <source>
        <dbReference type="SAM" id="Phobius"/>
    </source>
</evidence>
<evidence type="ECO:0000256" key="1">
    <source>
        <dbReference type="ARBA" id="ARBA00004141"/>
    </source>
</evidence>